<feature type="compositionally biased region" description="Low complexity" evidence="5">
    <location>
        <begin position="23"/>
        <end position="35"/>
    </location>
</feature>
<evidence type="ECO:0000259" key="6">
    <source>
        <dbReference type="Pfam" id="PF13330"/>
    </source>
</evidence>
<feature type="region of interest" description="Disordered" evidence="5">
    <location>
        <begin position="395"/>
        <end position="587"/>
    </location>
</feature>
<evidence type="ECO:0000256" key="2">
    <source>
        <dbReference type="ARBA" id="ARBA00022525"/>
    </source>
</evidence>
<feature type="region of interest" description="Disordered" evidence="5">
    <location>
        <begin position="631"/>
        <end position="713"/>
    </location>
</feature>
<feature type="compositionally biased region" description="Polar residues" evidence="5">
    <location>
        <begin position="506"/>
        <end position="531"/>
    </location>
</feature>
<dbReference type="Pfam" id="PF13330">
    <property type="entry name" value="Mucin2_WxxW"/>
    <property type="match status" value="3"/>
</dbReference>
<evidence type="ECO:0000313" key="8">
    <source>
        <dbReference type="WBParaSite" id="snap_masked-unitig_44482-processed-gene-0.0-mRNA-1"/>
    </source>
</evidence>
<dbReference type="Proteomes" id="UP000095280">
    <property type="component" value="Unplaced"/>
</dbReference>
<feature type="compositionally biased region" description="Low complexity" evidence="5">
    <location>
        <begin position="824"/>
        <end position="862"/>
    </location>
</feature>
<feature type="compositionally biased region" description="Low complexity" evidence="5">
    <location>
        <begin position="888"/>
        <end position="899"/>
    </location>
</feature>
<evidence type="ECO:0000256" key="4">
    <source>
        <dbReference type="ARBA" id="ARBA00023180"/>
    </source>
</evidence>
<keyword evidence="3" id="KW-0732">Signal</keyword>
<evidence type="ECO:0000313" key="7">
    <source>
        <dbReference type="Proteomes" id="UP000095280"/>
    </source>
</evidence>
<dbReference type="PANTHER" id="PTHR24216:SF65">
    <property type="entry name" value="PAXILLIN-LIKE PROTEIN 1"/>
    <property type="match status" value="1"/>
</dbReference>
<feature type="domain" description="WxxW" evidence="6">
    <location>
        <begin position="742"/>
        <end position="817"/>
    </location>
</feature>
<dbReference type="PANTHER" id="PTHR24216">
    <property type="entry name" value="PAXILLIN-RELATED"/>
    <property type="match status" value="1"/>
</dbReference>
<name>A0A1I8JRM6_9PLAT</name>
<evidence type="ECO:0000256" key="3">
    <source>
        <dbReference type="ARBA" id="ARBA00022729"/>
    </source>
</evidence>
<feature type="compositionally biased region" description="Polar residues" evidence="5">
    <location>
        <begin position="427"/>
        <end position="442"/>
    </location>
</feature>
<feature type="compositionally biased region" description="Polar residues" evidence="5">
    <location>
        <begin position="690"/>
        <end position="713"/>
    </location>
</feature>
<dbReference type="GO" id="GO:0005576">
    <property type="term" value="C:extracellular region"/>
    <property type="evidence" value="ECO:0007669"/>
    <property type="project" value="UniProtKB-SubCell"/>
</dbReference>
<feature type="region of interest" description="Disordered" evidence="5">
    <location>
        <begin position="928"/>
        <end position="981"/>
    </location>
</feature>
<feature type="region of interest" description="Disordered" evidence="5">
    <location>
        <begin position="1"/>
        <end position="90"/>
    </location>
</feature>
<proteinExistence type="predicted"/>
<feature type="compositionally biased region" description="Polar residues" evidence="5">
    <location>
        <begin position="475"/>
        <end position="493"/>
    </location>
</feature>
<dbReference type="InterPro" id="IPR025155">
    <property type="entry name" value="WxxW_domain"/>
</dbReference>
<feature type="compositionally biased region" description="Basic and acidic residues" evidence="5">
    <location>
        <begin position="494"/>
        <end position="503"/>
    </location>
</feature>
<keyword evidence="7" id="KW-1185">Reference proteome</keyword>
<feature type="compositionally biased region" description="Basic and acidic residues" evidence="5">
    <location>
        <begin position="9"/>
        <end position="22"/>
    </location>
</feature>
<keyword evidence="4" id="KW-0325">Glycoprotein</keyword>
<accession>A0A1I8JRM6</accession>
<feature type="compositionally biased region" description="Basic and acidic residues" evidence="5">
    <location>
        <begin position="460"/>
        <end position="473"/>
    </location>
</feature>
<reference evidence="8" key="1">
    <citation type="submission" date="2016-11" db="UniProtKB">
        <authorList>
            <consortium name="WormBaseParasite"/>
        </authorList>
    </citation>
    <scope>IDENTIFICATION</scope>
</reference>
<feature type="domain" description="WxxW" evidence="6">
    <location>
        <begin position="942"/>
        <end position="998"/>
    </location>
</feature>
<evidence type="ECO:0000256" key="5">
    <source>
        <dbReference type="SAM" id="MobiDB-lite"/>
    </source>
</evidence>
<dbReference type="WBParaSite" id="snap_masked-unitig_44482-processed-gene-0.0-mRNA-1">
    <property type="protein sequence ID" value="snap_masked-unitig_44482-processed-gene-0.0-mRNA-1"/>
    <property type="gene ID" value="snap_masked-unitig_44482-processed-gene-0.0"/>
</dbReference>
<protein>
    <submittedName>
        <fullName evidence="8">EGF-like domain-containing protein</fullName>
    </submittedName>
</protein>
<organism evidence="7 8">
    <name type="scientific">Macrostomum lignano</name>
    <dbReference type="NCBI Taxonomy" id="282301"/>
    <lineage>
        <taxon>Eukaryota</taxon>
        <taxon>Metazoa</taxon>
        <taxon>Spiralia</taxon>
        <taxon>Lophotrochozoa</taxon>
        <taxon>Platyhelminthes</taxon>
        <taxon>Rhabditophora</taxon>
        <taxon>Macrostomorpha</taxon>
        <taxon>Macrostomida</taxon>
        <taxon>Macrostomidae</taxon>
        <taxon>Macrostomum</taxon>
    </lineage>
</organism>
<feature type="compositionally biased region" description="Polar residues" evidence="5">
    <location>
        <begin position="45"/>
        <end position="78"/>
    </location>
</feature>
<dbReference type="AlphaFoldDB" id="A0A1I8JRM6"/>
<feature type="region of interest" description="Disordered" evidence="5">
    <location>
        <begin position="824"/>
        <end position="909"/>
    </location>
</feature>
<sequence>EELYIAKRTTQERALHRQREESSTSPRGGSTTSPRAAKVPEERALTSSRVPEESTTSPRAPEESSPSKATGLTGFTTTPEREGPSPTTSVCEEWTPWINLDRPSTGHGDVETMEKARRKWPNFCPKPMKIQCRDAGSKISVDQVSQELLCDLEHGLLCINENQYPNNCNDYEIRFYCDCYGNSCACSWLAQACLFMGWTTRLFMGWPHVLPVSWLGCLHQACLLFMGWHTPACSWLAQAMLAVHGLAHLPVQLPVHGLAGTACLFMGWHRPACYGLAHAGCLFIKGGLAARPACSWAAQPACSWAGTGLPVHVAGTGLLFMGGWHRPVCSWRWLAQACLFMGLHTPACSCGWHSACLFMGWQQACLFMGCTGLPVHGLAQQACLKRYFNITVSVTGNSEPGTPSEAPETPRPENSVSNLQRLRARETPSQSPETPRAENSVSGLIETRLPRTPSQSPETPRPRELRLSPRDSEPENSVSVSRDSEPENPSQVSRDSEPEKLRLNPETPSRENSVSISRDPSPRTPSQSPETPSRELRLSLQRLRGPRTPSQSPETPRQRLRAPSPRNSVSVARDSESENSVSVARDSRAHELRLSLQRLRARELRPSEAPENLRARELRLKSRRDCRARELRLNLQRLRSPRTPSQSPKTPEPEKLRLSLQRIRARELRLQSPETPSPRTPFSVARDSEPTNSVSVSRDSESENSVSVSRDSEPTNSVAVHAFCNARNFYRLSGPTGSTSTTPSTGEGDIETIDKARDRWPGFCPQPISIQCRDSDSKKDVTDIPQELICDVNQGLVCKNEHQYPTKCLDYEVRYFCECFETQTPSESTRTPSPRTPSQSPTRDSRAQRTPSRVRPRTPSQRGLGGVEPSNSPPSETPRDSENPMKNSSLSLQRLRSPRTPCFSKRLDTEDSKSVAVHAFCNARKLLPSVRSGPTGSTWTTPSTGEGDIETIDKARETAGPDSVLSQSASSAETPTRRRTSSPTFLKELICDVNQGLCVQETSTSTRPKSVLTSRSATSASALTLSSLSFKKIGSKERKPIRLRVAQKSLVKFIKNYV</sequence>
<feature type="compositionally biased region" description="Low complexity" evidence="5">
    <location>
        <begin position="932"/>
        <end position="945"/>
    </location>
</feature>
<feature type="domain" description="WxxW" evidence="6">
    <location>
        <begin position="94"/>
        <end position="177"/>
    </location>
</feature>
<evidence type="ECO:0000256" key="1">
    <source>
        <dbReference type="ARBA" id="ARBA00004613"/>
    </source>
</evidence>
<comment type="subcellular location">
    <subcellularLocation>
        <location evidence="1">Secreted</location>
    </subcellularLocation>
</comment>
<keyword evidence="2" id="KW-0964">Secreted</keyword>